<dbReference type="EMBL" id="VTUX01000001">
    <property type="protein sequence ID" value="KAA1194094.1"/>
    <property type="molecule type" value="Genomic_DNA"/>
</dbReference>
<accession>A0A5B0X441</accession>
<comment type="subcellular location">
    <subcellularLocation>
        <location evidence="1">Cell membrane</location>
        <topology evidence="1">Multi-pass membrane protein</topology>
    </subcellularLocation>
</comment>
<keyword evidence="2" id="KW-1003">Cell membrane</keyword>
<evidence type="ECO:0000256" key="3">
    <source>
        <dbReference type="ARBA" id="ARBA00022692"/>
    </source>
</evidence>
<evidence type="ECO:0000256" key="2">
    <source>
        <dbReference type="ARBA" id="ARBA00022475"/>
    </source>
</evidence>
<keyword evidence="8" id="KW-1185">Reference proteome</keyword>
<evidence type="ECO:0000256" key="5">
    <source>
        <dbReference type="ARBA" id="ARBA00023136"/>
    </source>
</evidence>
<sequence length="207" mass="21391">MEPTQWLSLFSICLLGAMSPGPSLAVVVNAALQGGRGHGIVAALSHGVGVGLYGLLTVTGLAVLIARSPNVFLAMQLAGAVYLAYLGVRSLRSAGSGPVQAPDEPATGNARAAAINGFLVAFLNPKLAVFMLALFAQFLRPEAGVMEKGIMVLTVGVTDAAWYVLMASLVSHPAFLARLRRSAALIDRAFGIILILLALSVAIRALS</sequence>
<evidence type="ECO:0000256" key="1">
    <source>
        <dbReference type="ARBA" id="ARBA00004651"/>
    </source>
</evidence>
<dbReference type="Pfam" id="PF01810">
    <property type="entry name" value="LysE"/>
    <property type="match status" value="1"/>
</dbReference>
<name>A0A5B0X441_9GAMM</name>
<feature type="transmembrane region" description="Helical" evidence="6">
    <location>
        <begin position="150"/>
        <end position="169"/>
    </location>
</feature>
<evidence type="ECO:0000256" key="4">
    <source>
        <dbReference type="ARBA" id="ARBA00022989"/>
    </source>
</evidence>
<keyword evidence="5 6" id="KW-0472">Membrane</keyword>
<gene>
    <name evidence="7" type="ORF">F0M18_01240</name>
</gene>
<proteinExistence type="predicted"/>
<dbReference type="InterPro" id="IPR001123">
    <property type="entry name" value="LeuE-type"/>
</dbReference>
<evidence type="ECO:0000256" key="6">
    <source>
        <dbReference type="SAM" id="Phobius"/>
    </source>
</evidence>
<keyword evidence="4 6" id="KW-1133">Transmembrane helix</keyword>
<dbReference type="PANTHER" id="PTHR30086:SF16">
    <property type="entry name" value="AMINO ACID EFFLUX PERMEASE RHTB FAMILY"/>
    <property type="match status" value="1"/>
</dbReference>
<dbReference type="RefSeq" id="WP_149609563.1">
    <property type="nucleotide sequence ID" value="NZ_VTUX01000001.1"/>
</dbReference>
<protein>
    <submittedName>
        <fullName evidence="7">LysE family translocator</fullName>
    </submittedName>
</protein>
<reference evidence="7 8" key="1">
    <citation type="submission" date="2019-09" db="EMBL/GenBank/DDBJ databases">
        <authorList>
            <person name="Chen X.-Y."/>
        </authorList>
    </citation>
    <scope>NUCLEOTIDE SEQUENCE [LARGE SCALE GENOMIC DNA]</scope>
    <source>
        <strain evidence="7 8">NY5</strain>
    </source>
</reference>
<evidence type="ECO:0000313" key="8">
    <source>
        <dbReference type="Proteomes" id="UP000323708"/>
    </source>
</evidence>
<evidence type="ECO:0000313" key="7">
    <source>
        <dbReference type="EMBL" id="KAA1194094.1"/>
    </source>
</evidence>
<comment type="caution">
    <text evidence="7">The sequence shown here is derived from an EMBL/GenBank/DDBJ whole genome shotgun (WGS) entry which is preliminary data.</text>
</comment>
<dbReference type="PANTHER" id="PTHR30086">
    <property type="entry name" value="ARGININE EXPORTER PROTEIN ARGO"/>
    <property type="match status" value="1"/>
</dbReference>
<dbReference type="GO" id="GO:0005886">
    <property type="term" value="C:plasma membrane"/>
    <property type="evidence" value="ECO:0007669"/>
    <property type="project" value="UniProtKB-SubCell"/>
</dbReference>
<keyword evidence="3 6" id="KW-0812">Transmembrane</keyword>
<feature type="transmembrane region" description="Helical" evidence="6">
    <location>
        <begin position="113"/>
        <end position="138"/>
    </location>
</feature>
<feature type="transmembrane region" description="Helical" evidence="6">
    <location>
        <begin position="189"/>
        <end position="206"/>
    </location>
</feature>
<dbReference type="GO" id="GO:0015171">
    <property type="term" value="F:amino acid transmembrane transporter activity"/>
    <property type="evidence" value="ECO:0007669"/>
    <property type="project" value="TreeGrafter"/>
</dbReference>
<dbReference type="Proteomes" id="UP000323708">
    <property type="component" value="Unassembled WGS sequence"/>
</dbReference>
<dbReference type="AlphaFoldDB" id="A0A5B0X441"/>
<organism evidence="7 8">
    <name type="scientific">Pseudohalioglobus sediminis</name>
    <dbReference type="NCBI Taxonomy" id="2606449"/>
    <lineage>
        <taxon>Bacteria</taxon>
        <taxon>Pseudomonadati</taxon>
        <taxon>Pseudomonadota</taxon>
        <taxon>Gammaproteobacteria</taxon>
        <taxon>Cellvibrionales</taxon>
        <taxon>Halieaceae</taxon>
        <taxon>Pseudohalioglobus</taxon>
    </lineage>
</organism>
<feature type="transmembrane region" description="Helical" evidence="6">
    <location>
        <begin position="41"/>
        <end position="64"/>
    </location>
</feature>